<reference evidence="1 2" key="1">
    <citation type="submission" date="2018-08" db="EMBL/GenBank/DDBJ databases">
        <title>Jishengella sp. nov., isolated from a root of Azadirachta indica A. Juss. var. siamensis Valenton.</title>
        <authorList>
            <person name="Kuncharoen N."/>
            <person name="Tanasupawat S."/>
            <person name="Kudo T."/>
            <person name="Ohkuma M."/>
        </authorList>
    </citation>
    <scope>NUCLEOTIDE SEQUENCE [LARGE SCALE GENOMIC DNA]</scope>
    <source>
        <strain evidence="1 2">AZ1-13</strain>
    </source>
</reference>
<evidence type="ECO:0000313" key="1">
    <source>
        <dbReference type="EMBL" id="RIV40019.1"/>
    </source>
</evidence>
<dbReference type="Proteomes" id="UP000283832">
    <property type="component" value="Unassembled WGS sequence"/>
</dbReference>
<name>A0A418MY39_9ACTN</name>
<evidence type="ECO:0000313" key="2">
    <source>
        <dbReference type="Proteomes" id="UP000283832"/>
    </source>
</evidence>
<protein>
    <submittedName>
        <fullName evidence="1">Uncharacterized protein</fullName>
    </submittedName>
</protein>
<accession>A0A418MY39</accession>
<proteinExistence type="predicted"/>
<comment type="caution">
    <text evidence="1">The sequence shown here is derived from an EMBL/GenBank/DDBJ whole genome shotgun (WGS) entry which is preliminary data.</text>
</comment>
<gene>
    <name evidence="1" type="ORF">D2L64_06770</name>
</gene>
<dbReference type="OrthoDB" id="4476140at2"/>
<dbReference type="RefSeq" id="WP_119573827.1">
    <property type="nucleotide sequence ID" value="NZ_QXEC01000004.1"/>
</dbReference>
<dbReference type="AlphaFoldDB" id="A0A418MY39"/>
<sequence>MSTGREPARDRAAMVGRLLEVAVYHRQHERYYAQRDLLDAVRLKQWASTLRSAAEAWRTEEHRRADPADVGVPPLFGPLTSATGPAARVDPAQARDIDELAVATLVRDLTGMAERYRHAGQWLDAKMAASWPREEYLLQPGLSRVAPARFRALTSTTLNALRMRITATLTGAAVRQLRDLAAADASERAVRAIVAAGLVDEAGAALTRKAAQLGGVDEAWQQVIGELAAVVPDAA</sequence>
<keyword evidence="2" id="KW-1185">Reference proteome</keyword>
<organism evidence="1 2">
    <name type="scientific">Micromonospora radicis</name>
    <dbReference type="NCBI Taxonomy" id="1894971"/>
    <lineage>
        <taxon>Bacteria</taxon>
        <taxon>Bacillati</taxon>
        <taxon>Actinomycetota</taxon>
        <taxon>Actinomycetes</taxon>
        <taxon>Micromonosporales</taxon>
        <taxon>Micromonosporaceae</taxon>
        <taxon>Micromonospora</taxon>
    </lineage>
</organism>
<dbReference type="EMBL" id="QXEC01000004">
    <property type="protein sequence ID" value="RIV40019.1"/>
    <property type="molecule type" value="Genomic_DNA"/>
</dbReference>